<evidence type="ECO:0000313" key="11">
    <source>
        <dbReference type="EMBL" id="MDK9580199.1"/>
    </source>
</evidence>
<sequence length="159" mass="18412">MKKNNENFLYVGIVVLLLLIDQLSKQAMRNLANGVIGYSMKIFGDFFRLTYVENHGGIFGVFQGHIKAFTIVSLILIAYIYFTELKNFHKYSNLTKVGVLFIIAGAAGNMFDRLFRSYVIDMIDFRTIWQFVFNIADMYIHIGVYLVIIAYILKRGRKK</sequence>
<comment type="similarity">
    <text evidence="1 9 10">Belongs to the peptidase A8 family.</text>
</comment>
<comment type="function">
    <text evidence="9">This protein specifically catalyzes the removal of signal peptides from prolipoproteins.</text>
</comment>
<keyword evidence="6 9" id="KW-0378">Hydrolase</keyword>
<name>A0ABT7HI65_9FUSO</name>
<organism evidence="11 12">
    <name type="scientific">Sneathia sanguinegens</name>
    <dbReference type="NCBI Taxonomy" id="40543"/>
    <lineage>
        <taxon>Bacteria</taxon>
        <taxon>Fusobacteriati</taxon>
        <taxon>Fusobacteriota</taxon>
        <taxon>Fusobacteriia</taxon>
        <taxon>Fusobacteriales</taxon>
        <taxon>Leptotrichiaceae</taxon>
        <taxon>Sneathia</taxon>
    </lineage>
</organism>
<evidence type="ECO:0000256" key="10">
    <source>
        <dbReference type="RuleBase" id="RU004181"/>
    </source>
</evidence>
<dbReference type="NCBIfam" id="TIGR00077">
    <property type="entry name" value="lspA"/>
    <property type="match status" value="1"/>
</dbReference>
<gene>
    <name evidence="9 11" type="primary">lspA</name>
    <name evidence="11" type="ORF">QQA45_01495</name>
</gene>
<feature type="active site" evidence="9">
    <location>
        <position position="121"/>
    </location>
</feature>
<accession>A0ABT7HI65</accession>
<keyword evidence="7 9" id="KW-1133">Transmembrane helix</keyword>
<reference evidence="11 12" key="1">
    <citation type="submission" date="2023-06" db="EMBL/GenBank/DDBJ databases">
        <title>Antibody response to the Sneathia vaginalis cytopathogenic toxin A during pregnancy.</title>
        <authorList>
            <person name="Mccoy Z.T."/>
            <person name="Serrano M.G."/>
            <person name="Spaine K."/>
            <person name="Edwards D.J."/>
            <person name="Buck G.A."/>
            <person name="Jefferson K."/>
        </authorList>
    </citation>
    <scope>NUCLEOTIDE SEQUENCE [LARGE SCALE GENOMIC DNA]</scope>
    <source>
        <strain evidence="11 12">CCUG 42621</strain>
    </source>
</reference>
<comment type="pathway">
    <text evidence="9">Protein modification; lipoprotein biosynthesis (signal peptide cleavage).</text>
</comment>
<protein>
    <recommendedName>
        <fullName evidence="9">Lipoprotein signal peptidase</fullName>
        <ecNumber evidence="9">3.4.23.36</ecNumber>
    </recommendedName>
    <alternativeName>
        <fullName evidence="9">Prolipoprotein signal peptidase</fullName>
    </alternativeName>
    <alternativeName>
        <fullName evidence="9">Signal peptidase II</fullName>
        <shortName evidence="9">SPase II</shortName>
    </alternativeName>
</protein>
<feature type="transmembrane region" description="Helical" evidence="9">
    <location>
        <begin position="131"/>
        <end position="153"/>
    </location>
</feature>
<feature type="transmembrane region" description="Helical" evidence="9">
    <location>
        <begin position="61"/>
        <end position="82"/>
    </location>
</feature>
<feature type="active site" evidence="9">
    <location>
        <position position="137"/>
    </location>
</feature>
<comment type="caution">
    <text evidence="9">Lacks conserved residue(s) required for the propagation of feature annotation.</text>
</comment>
<comment type="catalytic activity">
    <reaction evidence="9">
        <text>Release of signal peptides from bacterial membrane prolipoproteins. Hydrolyzes -Xaa-Yaa-Zaa-|-(S,diacylglyceryl)Cys-, in which Xaa is hydrophobic (preferably Leu), and Yaa (Ala or Ser) and Zaa (Gly or Ala) have small, neutral side chains.</text>
        <dbReference type="EC" id="3.4.23.36"/>
    </reaction>
</comment>
<evidence type="ECO:0000313" key="12">
    <source>
        <dbReference type="Proteomes" id="UP001225134"/>
    </source>
</evidence>
<dbReference type="InterPro" id="IPR001872">
    <property type="entry name" value="Peptidase_A8"/>
</dbReference>
<keyword evidence="8 9" id="KW-0472">Membrane</keyword>
<dbReference type="HAMAP" id="MF_00161">
    <property type="entry name" value="LspA"/>
    <property type="match status" value="1"/>
</dbReference>
<keyword evidence="3 9" id="KW-0645">Protease</keyword>
<dbReference type="GO" id="GO:0004190">
    <property type="term" value="F:aspartic-type endopeptidase activity"/>
    <property type="evidence" value="ECO:0007669"/>
    <property type="project" value="UniProtKB-EC"/>
</dbReference>
<keyword evidence="12" id="KW-1185">Reference proteome</keyword>
<evidence type="ECO:0000256" key="6">
    <source>
        <dbReference type="ARBA" id="ARBA00022801"/>
    </source>
</evidence>
<dbReference type="EMBL" id="JASSPP010000001">
    <property type="protein sequence ID" value="MDK9580199.1"/>
    <property type="molecule type" value="Genomic_DNA"/>
</dbReference>
<evidence type="ECO:0000256" key="9">
    <source>
        <dbReference type="HAMAP-Rule" id="MF_00161"/>
    </source>
</evidence>
<dbReference type="PANTHER" id="PTHR33695">
    <property type="entry name" value="LIPOPROTEIN SIGNAL PEPTIDASE"/>
    <property type="match status" value="1"/>
</dbReference>
<keyword evidence="2 9" id="KW-1003">Cell membrane</keyword>
<evidence type="ECO:0000256" key="2">
    <source>
        <dbReference type="ARBA" id="ARBA00022475"/>
    </source>
</evidence>
<dbReference type="PRINTS" id="PR00781">
    <property type="entry name" value="LIPOSIGPTASE"/>
</dbReference>
<dbReference type="PANTHER" id="PTHR33695:SF1">
    <property type="entry name" value="LIPOPROTEIN SIGNAL PEPTIDASE"/>
    <property type="match status" value="1"/>
</dbReference>
<evidence type="ECO:0000256" key="7">
    <source>
        <dbReference type="ARBA" id="ARBA00022989"/>
    </source>
</evidence>
<evidence type="ECO:0000256" key="8">
    <source>
        <dbReference type="ARBA" id="ARBA00023136"/>
    </source>
</evidence>
<dbReference type="Proteomes" id="UP001225134">
    <property type="component" value="Unassembled WGS sequence"/>
</dbReference>
<comment type="subcellular location">
    <subcellularLocation>
        <location evidence="9">Cell membrane</location>
        <topology evidence="9">Multi-pass membrane protein</topology>
    </subcellularLocation>
</comment>
<evidence type="ECO:0000256" key="3">
    <source>
        <dbReference type="ARBA" id="ARBA00022670"/>
    </source>
</evidence>
<comment type="caution">
    <text evidence="11">The sequence shown here is derived from an EMBL/GenBank/DDBJ whole genome shotgun (WGS) entry which is preliminary data.</text>
</comment>
<evidence type="ECO:0000256" key="4">
    <source>
        <dbReference type="ARBA" id="ARBA00022692"/>
    </source>
</evidence>
<keyword evidence="4 9" id="KW-0812">Transmembrane</keyword>
<dbReference type="Pfam" id="PF01252">
    <property type="entry name" value="Peptidase_A8"/>
    <property type="match status" value="1"/>
</dbReference>
<proteinExistence type="inferred from homology"/>
<evidence type="ECO:0000256" key="5">
    <source>
        <dbReference type="ARBA" id="ARBA00022750"/>
    </source>
</evidence>
<dbReference type="EC" id="3.4.23.36" evidence="9"/>
<dbReference type="RefSeq" id="WP_066729047.1">
    <property type="nucleotide sequence ID" value="NZ_CAMPUK010000011.1"/>
</dbReference>
<evidence type="ECO:0000256" key="1">
    <source>
        <dbReference type="ARBA" id="ARBA00006139"/>
    </source>
</evidence>
<feature type="transmembrane region" description="Helical" evidence="9">
    <location>
        <begin position="94"/>
        <end position="111"/>
    </location>
</feature>
<keyword evidence="5 9" id="KW-0064">Aspartyl protease</keyword>